<reference evidence="7 8" key="1">
    <citation type="journal article" date="2014" name="Appl. Environ. Microbiol.">
        <title>Comparative Genome Analysis of 'Candidatus Methanoplasma termitum' Indicates a New Mode of Energy Metabolism in the Seventh Order of Methanogens.</title>
        <authorList>
            <person name="Lang K."/>
            <person name="Schuldes J."/>
            <person name="Klingl A."/>
            <person name="Poehlein A."/>
            <person name="Daniel R."/>
            <person name="Brune A."/>
        </authorList>
    </citation>
    <scope>NUCLEOTIDE SEQUENCE [LARGE SCALE GENOMIC DNA]</scope>
    <source>
        <strain evidence="8">Mpt1</strain>
    </source>
</reference>
<feature type="domain" description="Transketolase N-terminal" evidence="6">
    <location>
        <begin position="10"/>
        <end position="271"/>
    </location>
</feature>
<dbReference type="Pfam" id="PF00456">
    <property type="entry name" value="Transketolase_N"/>
    <property type="match status" value="1"/>
</dbReference>
<dbReference type="GO" id="GO:0046872">
    <property type="term" value="F:metal ion binding"/>
    <property type="evidence" value="ECO:0007669"/>
    <property type="project" value="UniProtKB-KW"/>
</dbReference>
<dbReference type="GeneID" id="24818943"/>
<dbReference type="InterPro" id="IPR005474">
    <property type="entry name" value="Transketolase_N"/>
</dbReference>
<dbReference type="PANTHER" id="PTHR47514:SF1">
    <property type="entry name" value="TRANSKETOLASE N-TERMINAL SECTION-RELATED"/>
    <property type="match status" value="1"/>
</dbReference>
<dbReference type="CDD" id="cd02012">
    <property type="entry name" value="TPP_TK"/>
    <property type="match status" value="1"/>
</dbReference>
<comment type="cofactor">
    <cofactor evidence="1">
        <name>thiamine diphosphate</name>
        <dbReference type="ChEBI" id="CHEBI:58937"/>
    </cofactor>
</comment>
<organism evidence="7 8">
    <name type="scientific">Candidatus Methanoplasma termitum</name>
    <dbReference type="NCBI Taxonomy" id="1577791"/>
    <lineage>
        <taxon>Archaea</taxon>
        <taxon>Methanobacteriati</taxon>
        <taxon>Thermoplasmatota</taxon>
        <taxon>Thermoplasmata</taxon>
        <taxon>Methanomassiliicoccales</taxon>
        <taxon>Methanomassiliicoccaceae</taxon>
        <taxon>Candidatus Methanoplasma</taxon>
    </lineage>
</organism>
<dbReference type="AlphaFoldDB" id="A0A0A7LDK9"/>
<dbReference type="InterPro" id="IPR049557">
    <property type="entry name" value="Transketolase_CS"/>
</dbReference>
<dbReference type="STRING" id="1577791.Mpt1_c12820"/>
<evidence type="ECO:0000259" key="6">
    <source>
        <dbReference type="Pfam" id="PF00456"/>
    </source>
</evidence>
<dbReference type="EMBL" id="CP010070">
    <property type="protein sequence ID" value="AIZ57144.1"/>
    <property type="molecule type" value="Genomic_DNA"/>
</dbReference>
<name>A0A0A7LDK9_9ARCH</name>
<sequence>MVYTIEELEKKANILRLDVIEATSAAGSGHPGGSLSAADLVTALYFRVMNHDPQDPQWEDRDRFILSKGHAAPILYAALAESGYFPKEELLRLRKLGSPLQGHPVRGKVPGVEMSTGSLGQGLSMACGIALAGKLDKKAYNVFCLLGDGELQSGQNWEAAMFAHHYHLNNLIAFVDRNRLQITGCTEAAMSLEPLVDKWKAFGWNVIIINGHSMIQILEACAKARQAETNPTVVIMNTIKGKGVSFMENNCDFHGKSCKASEQKIAVEELGCRI</sequence>
<dbReference type="EC" id="2.2.1.1" evidence="7"/>
<gene>
    <name evidence="7" type="ORF">Mpt1_c12820</name>
</gene>
<dbReference type="RefSeq" id="WP_048113204.1">
    <property type="nucleotide sequence ID" value="NZ_CP010070.1"/>
</dbReference>
<comment type="similarity">
    <text evidence="2">Belongs to the transketolase family.</text>
</comment>
<keyword evidence="5" id="KW-0786">Thiamine pyrophosphate</keyword>
<evidence type="ECO:0000256" key="4">
    <source>
        <dbReference type="ARBA" id="ARBA00022723"/>
    </source>
</evidence>
<evidence type="ECO:0000313" key="7">
    <source>
        <dbReference type="EMBL" id="AIZ57144.1"/>
    </source>
</evidence>
<dbReference type="PROSITE" id="PS00801">
    <property type="entry name" value="TRANSKETOLASE_1"/>
    <property type="match status" value="1"/>
</dbReference>
<evidence type="ECO:0000256" key="2">
    <source>
        <dbReference type="ARBA" id="ARBA00007131"/>
    </source>
</evidence>
<dbReference type="InterPro" id="IPR029061">
    <property type="entry name" value="THDP-binding"/>
</dbReference>
<proteinExistence type="inferred from homology"/>
<evidence type="ECO:0000256" key="5">
    <source>
        <dbReference type="ARBA" id="ARBA00023052"/>
    </source>
</evidence>
<dbReference type="KEGG" id="mear:Mpt1_c12820"/>
<dbReference type="GO" id="GO:0006082">
    <property type="term" value="P:organic acid metabolic process"/>
    <property type="evidence" value="ECO:0007669"/>
    <property type="project" value="UniProtKB-ARBA"/>
</dbReference>
<dbReference type="GO" id="GO:0004802">
    <property type="term" value="F:transketolase activity"/>
    <property type="evidence" value="ECO:0007669"/>
    <property type="project" value="UniProtKB-EC"/>
</dbReference>
<dbReference type="SUPFAM" id="SSF52518">
    <property type="entry name" value="Thiamin diphosphate-binding fold (THDP-binding)"/>
    <property type="match status" value="1"/>
</dbReference>
<dbReference type="Proteomes" id="UP000030787">
    <property type="component" value="Chromosome"/>
</dbReference>
<dbReference type="HOGENOM" id="CLU_009227_4_1_2"/>
<dbReference type="Gene3D" id="3.40.50.970">
    <property type="match status" value="1"/>
</dbReference>
<evidence type="ECO:0000256" key="1">
    <source>
        <dbReference type="ARBA" id="ARBA00001964"/>
    </source>
</evidence>
<evidence type="ECO:0000313" key="8">
    <source>
        <dbReference type="Proteomes" id="UP000030787"/>
    </source>
</evidence>
<dbReference type="PANTHER" id="PTHR47514">
    <property type="entry name" value="TRANSKETOLASE N-TERMINAL SECTION-RELATED"/>
    <property type="match status" value="1"/>
</dbReference>
<keyword evidence="4" id="KW-0479">Metal-binding</keyword>
<evidence type="ECO:0000256" key="3">
    <source>
        <dbReference type="ARBA" id="ARBA00022679"/>
    </source>
</evidence>
<dbReference type="GO" id="GO:0044272">
    <property type="term" value="P:sulfur compound biosynthetic process"/>
    <property type="evidence" value="ECO:0007669"/>
    <property type="project" value="UniProtKB-ARBA"/>
</dbReference>
<dbReference type="OrthoDB" id="25494at2157"/>
<protein>
    <submittedName>
        <fullName evidence="7">Transketolase subunit A</fullName>
        <ecNumber evidence="7">2.2.1.1</ecNumber>
    </submittedName>
</protein>
<keyword evidence="3 7" id="KW-0808">Transferase</keyword>
<keyword evidence="8" id="KW-1185">Reference proteome</keyword>
<accession>A0A0A7LDK9</accession>